<gene>
    <name evidence="4" type="ORF">H1P_1180008</name>
</gene>
<dbReference type="GO" id="GO:0003841">
    <property type="term" value="F:1-acylglycerol-3-phosphate O-acyltransferase activity"/>
    <property type="evidence" value="ECO:0007669"/>
    <property type="project" value="TreeGrafter"/>
</dbReference>
<keyword evidence="5" id="KW-1185">Reference proteome</keyword>
<dbReference type="GO" id="GO:0006654">
    <property type="term" value="P:phosphatidic acid biosynthetic process"/>
    <property type="evidence" value="ECO:0007669"/>
    <property type="project" value="TreeGrafter"/>
</dbReference>
<keyword evidence="2 4" id="KW-0012">Acyltransferase</keyword>
<dbReference type="Proteomes" id="UP000320055">
    <property type="component" value="Unassembled WGS sequence"/>
</dbReference>
<sequence length="239" mass="27249">MPFNSPQWIARSLIASLNIKKQIYYAHRIPQDIPVIVISNHRSFLDAALLISSVPYELRIACHHYMGQTPGLKEFVNLLGCFPLAAPGQKQKHFFATAENLLASRQWVGLFPEGTKPMVEKTNPREIGKFQRGFAHLAYKMPVDNLVILPVAIASLSETISPTFPIRWLTNFDASEPLFHRDGMHPMVMYHRVNLLFGRPYSINRDKKQQYQGKQAKQLVNSLTNYCQTQIAELLKEGC</sequence>
<dbReference type="RefSeq" id="WP_144869461.1">
    <property type="nucleotide sequence ID" value="NZ_LR213871.1"/>
</dbReference>
<feature type="domain" description="Phospholipid/glycerol acyltransferase" evidence="3">
    <location>
        <begin position="35"/>
        <end position="156"/>
    </location>
</feature>
<evidence type="ECO:0000313" key="5">
    <source>
        <dbReference type="Proteomes" id="UP000320055"/>
    </source>
</evidence>
<name>A0A563VK88_9CYAN</name>
<dbReference type="Pfam" id="PF01553">
    <property type="entry name" value="Acyltransferase"/>
    <property type="match status" value="1"/>
</dbReference>
<dbReference type="SUPFAM" id="SSF69593">
    <property type="entry name" value="Glycerol-3-phosphate (1)-acyltransferase"/>
    <property type="match status" value="1"/>
</dbReference>
<dbReference type="AlphaFoldDB" id="A0A563VK88"/>
<dbReference type="EMBL" id="CAACVJ010000022">
    <property type="protein sequence ID" value="VEP11747.1"/>
    <property type="molecule type" value="Genomic_DNA"/>
</dbReference>
<dbReference type="PANTHER" id="PTHR10434">
    <property type="entry name" value="1-ACYL-SN-GLYCEROL-3-PHOSPHATE ACYLTRANSFERASE"/>
    <property type="match status" value="1"/>
</dbReference>
<evidence type="ECO:0000313" key="4">
    <source>
        <dbReference type="EMBL" id="VEP11747.1"/>
    </source>
</evidence>
<evidence type="ECO:0000256" key="1">
    <source>
        <dbReference type="ARBA" id="ARBA00022679"/>
    </source>
</evidence>
<protein>
    <submittedName>
        <fullName evidence="4">Phospholipid/glycerol acyltransferase</fullName>
    </submittedName>
</protein>
<dbReference type="PANTHER" id="PTHR10434:SF66">
    <property type="entry name" value="PHOSPHOLIPID_GLYCEROL ACYLTRANSFERASE DOMAIN-CONTAINING PROTEIN"/>
    <property type="match status" value="1"/>
</dbReference>
<dbReference type="InterPro" id="IPR002123">
    <property type="entry name" value="Plipid/glycerol_acylTrfase"/>
</dbReference>
<dbReference type="OrthoDB" id="458442at2"/>
<proteinExistence type="predicted"/>
<dbReference type="CDD" id="cd07989">
    <property type="entry name" value="LPLAT_AGPAT-like"/>
    <property type="match status" value="1"/>
</dbReference>
<reference evidence="4 5" key="1">
    <citation type="submission" date="2019-01" db="EMBL/GenBank/DDBJ databases">
        <authorList>
            <person name="Brito A."/>
        </authorList>
    </citation>
    <scope>NUCLEOTIDE SEQUENCE [LARGE SCALE GENOMIC DNA]</scope>
    <source>
        <strain evidence="4">1</strain>
    </source>
</reference>
<keyword evidence="1 4" id="KW-0808">Transferase</keyword>
<evidence type="ECO:0000259" key="3">
    <source>
        <dbReference type="SMART" id="SM00563"/>
    </source>
</evidence>
<evidence type="ECO:0000256" key="2">
    <source>
        <dbReference type="ARBA" id="ARBA00023315"/>
    </source>
</evidence>
<organism evidence="4 5">
    <name type="scientific">Hyella patelloides LEGE 07179</name>
    <dbReference type="NCBI Taxonomy" id="945734"/>
    <lineage>
        <taxon>Bacteria</taxon>
        <taxon>Bacillati</taxon>
        <taxon>Cyanobacteriota</taxon>
        <taxon>Cyanophyceae</taxon>
        <taxon>Pleurocapsales</taxon>
        <taxon>Hyellaceae</taxon>
        <taxon>Hyella</taxon>
    </lineage>
</organism>
<accession>A0A563VK88</accession>
<dbReference type="SMART" id="SM00563">
    <property type="entry name" value="PlsC"/>
    <property type="match status" value="1"/>
</dbReference>